<evidence type="ECO:0000313" key="1">
    <source>
        <dbReference type="EMBL" id="TRY72077.1"/>
    </source>
</evidence>
<proteinExistence type="predicted"/>
<evidence type="ECO:0000313" key="2">
    <source>
        <dbReference type="Proteomes" id="UP000318571"/>
    </source>
</evidence>
<keyword evidence="2" id="KW-1185">Reference proteome</keyword>
<accession>A0A553P2Z7</accession>
<gene>
    <name evidence="1" type="ORF">TCAL_17101</name>
</gene>
<comment type="caution">
    <text evidence="1">The sequence shown here is derived from an EMBL/GenBank/DDBJ whole genome shotgun (WGS) entry which is preliminary data.</text>
</comment>
<organism evidence="1 2">
    <name type="scientific">Tigriopus californicus</name>
    <name type="common">Marine copepod</name>
    <dbReference type="NCBI Taxonomy" id="6832"/>
    <lineage>
        <taxon>Eukaryota</taxon>
        <taxon>Metazoa</taxon>
        <taxon>Ecdysozoa</taxon>
        <taxon>Arthropoda</taxon>
        <taxon>Crustacea</taxon>
        <taxon>Multicrustacea</taxon>
        <taxon>Hexanauplia</taxon>
        <taxon>Copepoda</taxon>
        <taxon>Harpacticoida</taxon>
        <taxon>Harpacticidae</taxon>
        <taxon>Tigriopus</taxon>
    </lineage>
</organism>
<dbReference type="EMBL" id="VCGU01000008">
    <property type="protein sequence ID" value="TRY72077.1"/>
    <property type="molecule type" value="Genomic_DNA"/>
</dbReference>
<name>A0A553P2Z7_TIGCA</name>
<reference evidence="1 2" key="1">
    <citation type="journal article" date="2018" name="Nat. Ecol. Evol.">
        <title>Genomic signatures of mitonuclear coevolution across populations of Tigriopus californicus.</title>
        <authorList>
            <person name="Barreto F.S."/>
            <person name="Watson E.T."/>
            <person name="Lima T.G."/>
            <person name="Willett C.S."/>
            <person name="Edmands S."/>
            <person name="Li W."/>
            <person name="Burton R.S."/>
        </authorList>
    </citation>
    <scope>NUCLEOTIDE SEQUENCE [LARGE SCALE GENOMIC DNA]</scope>
    <source>
        <strain evidence="1 2">San Diego</strain>
    </source>
</reference>
<sequence length="131" mass="13756">MGTLMTGWGQFPHFARGRVVYGMTWRSRHGRASIDIEIFASVASIRDLGGHAYAISIQPLDSGSGVVVQSRGLPEAEGLGRHERCPPKCVPKLNHLAKKLEAEIGIGSGLGCNGTFVGSKAGGSVGRWVGG</sequence>
<dbReference type="AlphaFoldDB" id="A0A553P2Z7"/>
<dbReference type="Proteomes" id="UP000318571">
    <property type="component" value="Chromosome 7"/>
</dbReference>
<protein>
    <submittedName>
        <fullName evidence="1">Uncharacterized protein</fullName>
    </submittedName>
</protein>